<gene>
    <name evidence="2" type="ORF">K1718_01390</name>
</gene>
<dbReference type="Proteomes" id="UP001209803">
    <property type="component" value="Chromosome"/>
</dbReference>
<sequence length="116" mass="12927">MAFSFSRLAPLFRGFVNLLSQFGIAAMQTCALSAKMAGLNYVQRKTVHDTSSAPSQRNTPMAFDMISGFVRDVRAAHRTANEIERLNHMNTAQLADLGLERSDIASHAFGKYFKKR</sequence>
<evidence type="ECO:0000256" key="1">
    <source>
        <dbReference type="SAM" id="SignalP"/>
    </source>
</evidence>
<dbReference type="EMBL" id="CP120863">
    <property type="protein sequence ID" value="WFE90028.1"/>
    <property type="molecule type" value="Genomic_DNA"/>
</dbReference>
<organism evidence="2 3">
    <name type="scientific">Roseibium porphyridii</name>
    <dbReference type="NCBI Taxonomy" id="2866279"/>
    <lineage>
        <taxon>Bacteria</taxon>
        <taxon>Pseudomonadati</taxon>
        <taxon>Pseudomonadota</taxon>
        <taxon>Alphaproteobacteria</taxon>
        <taxon>Hyphomicrobiales</taxon>
        <taxon>Stappiaceae</taxon>
        <taxon>Roseibium</taxon>
    </lineage>
</organism>
<evidence type="ECO:0000313" key="2">
    <source>
        <dbReference type="EMBL" id="WFE90028.1"/>
    </source>
</evidence>
<protein>
    <submittedName>
        <fullName evidence="2">DUF1127 domain-containing protein</fullName>
    </submittedName>
</protein>
<proteinExistence type="predicted"/>
<feature type="chain" id="PRO_5046722992" evidence="1">
    <location>
        <begin position="26"/>
        <end position="116"/>
    </location>
</feature>
<evidence type="ECO:0000313" key="3">
    <source>
        <dbReference type="Proteomes" id="UP001209803"/>
    </source>
</evidence>
<keyword evidence="1" id="KW-0732">Signal</keyword>
<dbReference type="RefSeq" id="WP_265679979.1">
    <property type="nucleotide sequence ID" value="NZ_CP120863.1"/>
</dbReference>
<reference evidence="2 3" key="1">
    <citation type="submission" date="2023-03" db="EMBL/GenBank/DDBJ databases">
        <title>Roseibium porphyridii sp. nov. and Roseibium rhodosorbium sp. nov. isolated from marine algae, Porphyridium cruentum and Rhodosorus marinus, respectively.</title>
        <authorList>
            <person name="Lee M.W."/>
            <person name="Choi B.J."/>
            <person name="Lee J.K."/>
            <person name="Choi D.G."/>
            <person name="Baek J.H."/>
            <person name="Bayburt H."/>
            <person name="Kim J.M."/>
            <person name="Han D.M."/>
            <person name="Kim K.H."/>
            <person name="Jeon C.O."/>
        </authorList>
    </citation>
    <scope>NUCLEOTIDE SEQUENCE [LARGE SCALE GENOMIC DNA]</scope>
    <source>
        <strain evidence="2 3">KMA01</strain>
    </source>
</reference>
<keyword evidence="3" id="KW-1185">Reference proteome</keyword>
<name>A0ABY8F3F2_9HYPH</name>
<feature type="signal peptide" evidence="1">
    <location>
        <begin position="1"/>
        <end position="25"/>
    </location>
</feature>
<accession>A0ABY8F3F2</accession>